<dbReference type="InterPro" id="IPR001128">
    <property type="entry name" value="Cyt_P450"/>
</dbReference>
<evidence type="ECO:0000256" key="10">
    <source>
        <dbReference type="ARBA" id="ARBA00023004"/>
    </source>
</evidence>
<keyword evidence="11" id="KW-0503">Monooxygenase</keyword>
<comment type="cofactor">
    <cofactor evidence="1">
        <name>heme</name>
        <dbReference type="ChEBI" id="CHEBI:30413"/>
    </cofactor>
</comment>
<evidence type="ECO:0000256" key="11">
    <source>
        <dbReference type="ARBA" id="ARBA00023033"/>
    </source>
</evidence>
<evidence type="ECO:0000256" key="13">
    <source>
        <dbReference type="SAM" id="Phobius"/>
    </source>
</evidence>
<organism evidence="14 15">
    <name type="scientific">Grifola frondosa</name>
    <name type="common">Maitake</name>
    <name type="synonym">Polyporus frondosus</name>
    <dbReference type="NCBI Taxonomy" id="5627"/>
    <lineage>
        <taxon>Eukaryota</taxon>
        <taxon>Fungi</taxon>
        <taxon>Dikarya</taxon>
        <taxon>Basidiomycota</taxon>
        <taxon>Agaricomycotina</taxon>
        <taxon>Agaricomycetes</taxon>
        <taxon>Polyporales</taxon>
        <taxon>Grifolaceae</taxon>
        <taxon>Grifola</taxon>
    </lineage>
</organism>
<dbReference type="InterPro" id="IPR002401">
    <property type="entry name" value="Cyt_P450_E_grp-I"/>
</dbReference>
<feature type="transmembrane region" description="Helical" evidence="13">
    <location>
        <begin position="97"/>
        <end position="117"/>
    </location>
</feature>
<dbReference type="GO" id="GO:0016705">
    <property type="term" value="F:oxidoreductase activity, acting on paired donors, with incorporation or reduction of molecular oxygen"/>
    <property type="evidence" value="ECO:0007669"/>
    <property type="project" value="InterPro"/>
</dbReference>
<dbReference type="InterPro" id="IPR050364">
    <property type="entry name" value="Cytochrome_P450_fung"/>
</dbReference>
<dbReference type="AlphaFoldDB" id="A0A1C7MDR7"/>
<comment type="similarity">
    <text evidence="4">Belongs to the cytochrome P450 family.</text>
</comment>
<evidence type="ECO:0000313" key="15">
    <source>
        <dbReference type="Proteomes" id="UP000092993"/>
    </source>
</evidence>
<gene>
    <name evidence="14" type="primary">ordA_43</name>
    <name evidence="14" type="ORF">A0H81_05154</name>
</gene>
<evidence type="ECO:0000256" key="4">
    <source>
        <dbReference type="ARBA" id="ARBA00010617"/>
    </source>
</evidence>
<sequence>MPCQLTLVDQPRLWIGGCDCPDFNAASGIRHRKSPDSSVISPAAVTLHTLGFNTDSPPDSPCHVGTLSRPARYKNSSSHTSRYTPFTPPQNPAMHTVFILAVALCVAAFLLALFHVVPLPSPSWATSINPLEYQQRKFADWGRQYGDVVYAKLFRTPALVLNSKEAAQDLLEKKSAKYSDRPDFILLSELMGWDSVITHMPYGDRFRKHRKWIQDAFQYKRAVMSYRRIHFRETYTLLTGLLQKPEDFMAHIKRWSAGMILEITYGHRVMSLNDKYIKIAERATVETVRAGSPGSMLVDFFPILKVLPIWAPGAGFKRDALKIRGLVRTMLDTPFNMVKVAMATGTALPSFTAALLEDTLCHGSASATDEEDIKGAAGVLFGAGTDTTVTVLSTFVLAMVLHPEVYKKTQEEIDRVVGHDRLPDFDDRDALPYLECVLREVYRWNPPVPLACPGQLFADTSLWLAMANIAATLDIHKALDSSGREITPEPLFHSGFVSHPHEFICDFRPRSEKALGMVAQMSAHVDV</sequence>
<dbReference type="GO" id="GO:0020037">
    <property type="term" value="F:heme binding"/>
    <property type="evidence" value="ECO:0007669"/>
    <property type="project" value="InterPro"/>
</dbReference>
<evidence type="ECO:0000256" key="1">
    <source>
        <dbReference type="ARBA" id="ARBA00001971"/>
    </source>
</evidence>
<comment type="subcellular location">
    <subcellularLocation>
        <location evidence="2">Membrane</location>
    </subcellularLocation>
</comment>
<dbReference type="PANTHER" id="PTHR46300">
    <property type="entry name" value="P450, PUTATIVE (EUROFUNG)-RELATED-RELATED"/>
    <property type="match status" value="1"/>
</dbReference>
<dbReference type="GO" id="GO:0016020">
    <property type="term" value="C:membrane"/>
    <property type="evidence" value="ECO:0007669"/>
    <property type="project" value="UniProtKB-SubCell"/>
</dbReference>
<evidence type="ECO:0000256" key="9">
    <source>
        <dbReference type="ARBA" id="ARBA00023002"/>
    </source>
</evidence>
<dbReference type="STRING" id="5627.A0A1C7MDR7"/>
<dbReference type="PANTHER" id="PTHR46300:SF5">
    <property type="entry name" value="CYTOCHROME P450"/>
    <property type="match status" value="1"/>
</dbReference>
<dbReference type="EMBL" id="LUGG01000005">
    <property type="protein sequence ID" value="OBZ74506.1"/>
    <property type="molecule type" value="Genomic_DNA"/>
</dbReference>
<evidence type="ECO:0000256" key="12">
    <source>
        <dbReference type="ARBA" id="ARBA00023136"/>
    </source>
</evidence>
<evidence type="ECO:0000256" key="6">
    <source>
        <dbReference type="ARBA" id="ARBA00022692"/>
    </source>
</evidence>
<dbReference type="GO" id="GO:0005506">
    <property type="term" value="F:iron ion binding"/>
    <property type="evidence" value="ECO:0007669"/>
    <property type="project" value="InterPro"/>
</dbReference>
<evidence type="ECO:0000256" key="7">
    <source>
        <dbReference type="ARBA" id="ARBA00022723"/>
    </source>
</evidence>
<proteinExistence type="inferred from homology"/>
<dbReference type="CDD" id="cd11065">
    <property type="entry name" value="CYP64-like"/>
    <property type="match status" value="1"/>
</dbReference>
<evidence type="ECO:0000313" key="14">
    <source>
        <dbReference type="EMBL" id="OBZ74506.1"/>
    </source>
</evidence>
<evidence type="ECO:0000256" key="2">
    <source>
        <dbReference type="ARBA" id="ARBA00004370"/>
    </source>
</evidence>
<keyword evidence="10" id="KW-0408">Iron</keyword>
<keyword evidence="12 13" id="KW-0472">Membrane</keyword>
<keyword evidence="7" id="KW-0479">Metal-binding</keyword>
<keyword evidence="5" id="KW-0349">Heme</keyword>
<accession>A0A1C7MDR7</accession>
<keyword evidence="8 13" id="KW-1133">Transmembrane helix</keyword>
<keyword evidence="9" id="KW-0560">Oxidoreductase</keyword>
<dbReference type="PRINTS" id="PR00463">
    <property type="entry name" value="EP450I"/>
</dbReference>
<comment type="pathway">
    <text evidence="3">Secondary metabolite biosynthesis.</text>
</comment>
<name>A0A1C7MDR7_GRIFR</name>
<evidence type="ECO:0000256" key="3">
    <source>
        <dbReference type="ARBA" id="ARBA00005179"/>
    </source>
</evidence>
<dbReference type="Proteomes" id="UP000092993">
    <property type="component" value="Unassembled WGS sequence"/>
</dbReference>
<dbReference type="OMA" id="DVICRIS"/>
<keyword evidence="15" id="KW-1185">Reference proteome</keyword>
<dbReference type="Pfam" id="PF00067">
    <property type="entry name" value="p450"/>
    <property type="match status" value="1"/>
</dbReference>
<dbReference type="Gene3D" id="1.10.630.10">
    <property type="entry name" value="Cytochrome P450"/>
    <property type="match status" value="2"/>
</dbReference>
<dbReference type="GO" id="GO:0004497">
    <property type="term" value="F:monooxygenase activity"/>
    <property type="evidence" value="ECO:0007669"/>
    <property type="project" value="UniProtKB-KW"/>
</dbReference>
<reference evidence="14 15" key="1">
    <citation type="submission" date="2016-03" db="EMBL/GenBank/DDBJ databases">
        <title>Whole genome sequencing of Grifola frondosa 9006-11.</title>
        <authorList>
            <person name="Min B."/>
            <person name="Park H."/>
            <person name="Kim J.-G."/>
            <person name="Cho H."/>
            <person name="Oh Y.-L."/>
            <person name="Kong W.-S."/>
            <person name="Choi I.-G."/>
        </authorList>
    </citation>
    <scope>NUCLEOTIDE SEQUENCE [LARGE SCALE GENOMIC DNA]</scope>
    <source>
        <strain evidence="14 15">9006-11</strain>
    </source>
</reference>
<evidence type="ECO:0000256" key="5">
    <source>
        <dbReference type="ARBA" id="ARBA00022617"/>
    </source>
</evidence>
<dbReference type="InterPro" id="IPR036396">
    <property type="entry name" value="Cyt_P450_sf"/>
</dbReference>
<keyword evidence="6 13" id="KW-0812">Transmembrane</keyword>
<comment type="caution">
    <text evidence="14">The sequence shown here is derived from an EMBL/GenBank/DDBJ whole genome shotgun (WGS) entry which is preliminary data.</text>
</comment>
<evidence type="ECO:0000256" key="8">
    <source>
        <dbReference type="ARBA" id="ARBA00022989"/>
    </source>
</evidence>
<dbReference type="OrthoDB" id="2789670at2759"/>
<dbReference type="SUPFAM" id="SSF48264">
    <property type="entry name" value="Cytochrome P450"/>
    <property type="match status" value="1"/>
</dbReference>
<protein>
    <submittedName>
        <fullName evidence="14">O-methylsterigmatocystin oxidoreductase</fullName>
    </submittedName>
</protein>